<keyword evidence="3" id="KW-1185">Reference proteome</keyword>
<reference evidence="2 3" key="1">
    <citation type="submission" date="2024-02" db="EMBL/GenBank/DDBJ databases">
        <title>High-quality chromosome-scale genome assembly of Pensacola bahiagrass (Paspalum notatum Flugge var. saurae).</title>
        <authorList>
            <person name="Vega J.M."/>
            <person name="Podio M."/>
            <person name="Orjuela J."/>
            <person name="Siena L.A."/>
            <person name="Pessino S.C."/>
            <person name="Combes M.C."/>
            <person name="Mariac C."/>
            <person name="Albertini E."/>
            <person name="Pupilli F."/>
            <person name="Ortiz J.P.A."/>
            <person name="Leblanc O."/>
        </authorList>
    </citation>
    <scope>NUCLEOTIDE SEQUENCE [LARGE SCALE GENOMIC DNA]</scope>
    <source>
        <strain evidence="2">R1</strain>
        <tissue evidence="2">Leaf</tissue>
    </source>
</reference>
<evidence type="ECO:0000256" key="1">
    <source>
        <dbReference type="SAM" id="MobiDB-lite"/>
    </source>
</evidence>
<feature type="region of interest" description="Disordered" evidence="1">
    <location>
        <begin position="22"/>
        <end position="64"/>
    </location>
</feature>
<gene>
    <name evidence="2" type="ORF">U9M48_037414</name>
</gene>
<evidence type="ECO:0000313" key="3">
    <source>
        <dbReference type="Proteomes" id="UP001341281"/>
    </source>
</evidence>
<dbReference type="AlphaFoldDB" id="A0AAQ3XB13"/>
<evidence type="ECO:0000313" key="2">
    <source>
        <dbReference type="EMBL" id="WVZ91211.1"/>
    </source>
</evidence>
<protein>
    <submittedName>
        <fullName evidence="2">Uncharacterized protein</fullName>
    </submittedName>
</protein>
<dbReference type="EMBL" id="CP144752">
    <property type="protein sequence ID" value="WVZ91211.1"/>
    <property type="molecule type" value="Genomic_DNA"/>
</dbReference>
<accession>A0AAQ3XB13</accession>
<name>A0AAQ3XB13_PASNO</name>
<feature type="compositionally biased region" description="Low complexity" evidence="1">
    <location>
        <begin position="31"/>
        <end position="64"/>
    </location>
</feature>
<dbReference type="Proteomes" id="UP001341281">
    <property type="component" value="Chromosome 08"/>
</dbReference>
<organism evidence="2 3">
    <name type="scientific">Paspalum notatum var. saurae</name>
    <dbReference type="NCBI Taxonomy" id="547442"/>
    <lineage>
        <taxon>Eukaryota</taxon>
        <taxon>Viridiplantae</taxon>
        <taxon>Streptophyta</taxon>
        <taxon>Embryophyta</taxon>
        <taxon>Tracheophyta</taxon>
        <taxon>Spermatophyta</taxon>
        <taxon>Magnoliopsida</taxon>
        <taxon>Liliopsida</taxon>
        <taxon>Poales</taxon>
        <taxon>Poaceae</taxon>
        <taxon>PACMAD clade</taxon>
        <taxon>Panicoideae</taxon>
        <taxon>Andropogonodae</taxon>
        <taxon>Paspaleae</taxon>
        <taxon>Paspalinae</taxon>
        <taxon>Paspalum</taxon>
    </lineage>
</organism>
<sequence>MIGRYARAIHVEDRAEFYERIKEEEERSRCPRPSSRCTPPSTATSSSASSTTGSSSTPPRATGSPSRYYDVVGFYEHIPSGDYRLLCVSSRGVDGLPCPAWYHATRVGSLVMRCIERPISPAAPEDEGLGLGLDNACIYPPVQLRRNLHWPPQQRQGYHILVFDTTAEVFR</sequence>
<proteinExistence type="predicted"/>